<dbReference type="EMBL" id="CP155571">
    <property type="protein sequence ID" value="XFO72399.1"/>
    <property type="molecule type" value="Genomic_DNA"/>
</dbReference>
<accession>A0ABZ3J219</accession>
<name>A0ABZ3J219_SPOA4</name>
<dbReference type="Proteomes" id="UP000216052">
    <property type="component" value="Chromosome"/>
</dbReference>
<gene>
    <name evidence="2" type="ORF">SPACI_024510</name>
</gene>
<sequence>MSVVVIGGDYLGGIEKNLYSLGVTELLHISGRKALDKNKISLPKATAFVLIFTDYVNHGTARTVKYIAKSRSVPLIYAKRSWRAVEEKLRLGNIAGIRIN</sequence>
<evidence type="ECO:0000256" key="1">
    <source>
        <dbReference type="ARBA" id="ARBA00007189"/>
    </source>
</evidence>
<protein>
    <recommendedName>
        <fullName evidence="4">Dihydroorotate dehydrogenase</fullName>
    </recommendedName>
</protein>
<evidence type="ECO:0008006" key="4">
    <source>
        <dbReference type="Google" id="ProtNLM"/>
    </source>
</evidence>
<evidence type="ECO:0000313" key="2">
    <source>
        <dbReference type="EMBL" id="XFO72399.1"/>
    </source>
</evidence>
<evidence type="ECO:0000313" key="3">
    <source>
        <dbReference type="Proteomes" id="UP000216052"/>
    </source>
</evidence>
<organism evidence="2 3">
    <name type="scientific">Sporomusa acidovorans (strain ATCC 49682 / DSM 3132 / Mol)</name>
    <dbReference type="NCBI Taxonomy" id="1123286"/>
    <lineage>
        <taxon>Bacteria</taxon>
        <taxon>Bacillati</taxon>
        <taxon>Bacillota</taxon>
        <taxon>Negativicutes</taxon>
        <taxon>Selenomonadales</taxon>
        <taxon>Sporomusaceae</taxon>
        <taxon>Sporomusa</taxon>
    </lineage>
</organism>
<proteinExistence type="inferred from homology"/>
<keyword evidence="3" id="KW-1185">Reference proteome</keyword>
<comment type="similarity">
    <text evidence="1">Belongs to the UPF0751 family.</text>
</comment>
<dbReference type="RefSeq" id="WP_093797830.1">
    <property type="nucleotide sequence ID" value="NZ_CP155571.1"/>
</dbReference>
<reference evidence="2" key="1">
    <citation type="submission" date="2024-05" db="EMBL/GenBank/DDBJ databases">
        <title>Isolation and characterization of Sporomusa carbonis sp. nov., a carboxydotrophic hydrogenogen in the genus of Sporomusa isolated from a charcoal burning pile.</title>
        <authorList>
            <person name="Boeer T."/>
            <person name="Rosenbaum F."/>
            <person name="Eysell L."/>
            <person name="Mueller V."/>
            <person name="Daniel R."/>
            <person name="Poehlein A."/>
        </authorList>
    </citation>
    <scope>NUCLEOTIDE SEQUENCE [LARGE SCALE GENOMIC DNA]</scope>
    <source>
        <strain evidence="2">DSM 3132</strain>
    </source>
</reference>
<dbReference type="Pfam" id="PF10087">
    <property type="entry name" value="DUF2325"/>
    <property type="match status" value="1"/>
</dbReference>
<dbReference type="InterPro" id="IPR016772">
    <property type="entry name" value="UCP020408"/>
</dbReference>